<evidence type="ECO:0000256" key="3">
    <source>
        <dbReference type="ARBA" id="ARBA00022448"/>
    </source>
</evidence>
<evidence type="ECO:0000256" key="7">
    <source>
        <dbReference type="ARBA" id="ARBA00023136"/>
    </source>
</evidence>
<comment type="caution">
    <text evidence="9">The sequence shown here is derived from an EMBL/GenBank/DDBJ whole genome shotgun (WGS) entry which is preliminary data.</text>
</comment>
<dbReference type="OrthoDB" id="5195391at2"/>
<protein>
    <submittedName>
        <fullName evidence="9">Branched-chain amino acid ABC transporter permease</fullName>
    </submittedName>
</protein>
<name>A0A0A0JZD2_9MICO</name>
<dbReference type="eggNOG" id="COG1296">
    <property type="taxonomic scope" value="Bacteria"/>
</dbReference>
<evidence type="ECO:0000313" key="9">
    <source>
        <dbReference type="EMBL" id="KGN42074.1"/>
    </source>
</evidence>
<evidence type="ECO:0000313" key="10">
    <source>
        <dbReference type="Proteomes" id="UP000030013"/>
    </source>
</evidence>
<dbReference type="EMBL" id="AVPL01000008">
    <property type="protein sequence ID" value="KGN42074.1"/>
    <property type="molecule type" value="Genomic_DNA"/>
</dbReference>
<dbReference type="Pfam" id="PF03591">
    <property type="entry name" value="AzlC"/>
    <property type="match status" value="1"/>
</dbReference>
<feature type="transmembrane region" description="Helical" evidence="8">
    <location>
        <begin position="203"/>
        <end position="232"/>
    </location>
</feature>
<evidence type="ECO:0000256" key="4">
    <source>
        <dbReference type="ARBA" id="ARBA00022475"/>
    </source>
</evidence>
<feature type="transmembrane region" description="Helical" evidence="8">
    <location>
        <begin position="142"/>
        <end position="163"/>
    </location>
</feature>
<proteinExistence type="inferred from homology"/>
<evidence type="ECO:0000256" key="2">
    <source>
        <dbReference type="ARBA" id="ARBA00010735"/>
    </source>
</evidence>
<evidence type="ECO:0000256" key="1">
    <source>
        <dbReference type="ARBA" id="ARBA00004651"/>
    </source>
</evidence>
<evidence type="ECO:0000256" key="8">
    <source>
        <dbReference type="SAM" id="Phobius"/>
    </source>
</evidence>
<evidence type="ECO:0000256" key="5">
    <source>
        <dbReference type="ARBA" id="ARBA00022692"/>
    </source>
</evidence>
<organism evidence="9 10">
    <name type="scientific">Knoellia aerolata DSM 18566</name>
    <dbReference type="NCBI Taxonomy" id="1385519"/>
    <lineage>
        <taxon>Bacteria</taxon>
        <taxon>Bacillati</taxon>
        <taxon>Actinomycetota</taxon>
        <taxon>Actinomycetes</taxon>
        <taxon>Micrococcales</taxon>
        <taxon>Intrasporangiaceae</taxon>
        <taxon>Knoellia</taxon>
    </lineage>
</organism>
<keyword evidence="3" id="KW-0813">Transport</keyword>
<keyword evidence="10" id="KW-1185">Reference proteome</keyword>
<dbReference type="STRING" id="1385519.N801_02395"/>
<dbReference type="PANTHER" id="PTHR34979:SF1">
    <property type="entry name" value="INNER MEMBRANE PROTEIN YGAZ"/>
    <property type="match status" value="1"/>
</dbReference>
<keyword evidence="4" id="KW-1003">Cell membrane</keyword>
<accession>A0A0A0JZD2</accession>
<dbReference type="InterPro" id="IPR011606">
    <property type="entry name" value="Brnchd-chn_aa_trnsp_permease"/>
</dbReference>
<dbReference type="AlphaFoldDB" id="A0A0A0JZD2"/>
<feature type="transmembrane region" description="Helical" evidence="8">
    <location>
        <begin position="33"/>
        <end position="66"/>
    </location>
</feature>
<dbReference type="GO" id="GO:1903785">
    <property type="term" value="P:L-valine transmembrane transport"/>
    <property type="evidence" value="ECO:0007669"/>
    <property type="project" value="TreeGrafter"/>
</dbReference>
<dbReference type="Proteomes" id="UP000030013">
    <property type="component" value="Unassembled WGS sequence"/>
</dbReference>
<feature type="transmembrane region" description="Helical" evidence="8">
    <location>
        <begin position="175"/>
        <end position="191"/>
    </location>
</feature>
<reference evidence="9 10" key="1">
    <citation type="submission" date="2013-08" db="EMBL/GenBank/DDBJ databases">
        <title>The genome sequence of Knoellia aerolata.</title>
        <authorList>
            <person name="Zhu W."/>
            <person name="Wang G."/>
        </authorList>
    </citation>
    <scope>NUCLEOTIDE SEQUENCE [LARGE SCALE GENOMIC DNA]</scope>
    <source>
        <strain evidence="9 10">DSM 18566</strain>
    </source>
</reference>
<dbReference type="PANTHER" id="PTHR34979">
    <property type="entry name" value="INNER MEMBRANE PROTEIN YGAZ"/>
    <property type="match status" value="1"/>
</dbReference>
<keyword evidence="7 8" id="KW-0472">Membrane</keyword>
<dbReference type="RefSeq" id="WP_052112621.1">
    <property type="nucleotide sequence ID" value="NZ_AVPL01000008.1"/>
</dbReference>
<keyword evidence="5 8" id="KW-0812">Transmembrane</keyword>
<gene>
    <name evidence="9" type="ORF">N801_02395</name>
</gene>
<comment type="subcellular location">
    <subcellularLocation>
        <location evidence="1">Cell membrane</location>
        <topology evidence="1">Multi-pass membrane protein</topology>
    </subcellularLocation>
</comment>
<dbReference type="GO" id="GO:0005886">
    <property type="term" value="C:plasma membrane"/>
    <property type="evidence" value="ECO:0007669"/>
    <property type="project" value="UniProtKB-SubCell"/>
</dbReference>
<keyword evidence="6 8" id="KW-1133">Transmembrane helix</keyword>
<feature type="transmembrane region" description="Helical" evidence="8">
    <location>
        <begin position="72"/>
        <end position="96"/>
    </location>
</feature>
<evidence type="ECO:0000256" key="6">
    <source>
        <dbReference type="ARBA" id="ARBA00022989"/>
    </source>
</evidence>
<sequence>MSAAAAGHEGEHAAYAPLADEQRRAVLRQSLSVGVATGAYGISFGALGVASGLSILQTVALSVLLFSGGSQFAVVGILGAGGTGPAAVATSTLLGLRNGLYALQTSRILGVAGLRRLLAAHVTIDESTAVAVGQENRHAGRLGFWATGLTVFALWNLMTLVGAYVGNALGEPERWGLDAAAAAAFTALLWPRLRSRDAAATMVLAVAIALLTSPLLPVGVPVILTVLAAAVIGLSGGGRHERVDPEDVA</sequence>
<comment type="similarity">
    <text evidence="2">Belongs to the AzlC family.</text>
</comment>